<dbReference type="InterPro" id="IPR036271">
    <property type="entry name" value="Tet_transcr_reg_TetR-rel_C_sf"/>
</dbReference>
<dbReference type="Pfam" id="PF00440">
    <property type="entry name" value="TetR_N"/>
    <property type="match status" value="1"/>
</dbReference>
<dbReference type="Pfam" id="PF17920">
    <property type="entry name" value="TetR_C_16"/>
    <property type="match status" value="1"/>
</dbReference>
<evidence type="ECO:0000256" key="2">
    <source>
        <dbReference type="PROSITE-ProRule" id="PRU00335"/>
    </source>
</evidence>
<dbReference type="SUPFAM" id="SSF48498">
    <property type="entry name" value="Tetracyclin repressor-like, C-terminal domain"/>
    <property type="match status" value="1"/>
</dbReference>
<dbReference type="RefSeq" id="WP_350257268.1">
    <property type="nucleotide sequence ID" value="NZ_CP138335.1"/>
</dbReference>
<sequence>MAGPNQDDPAPVRRGRRPGAGDSREDILRAAREVFGEEGFQRATIRRIGARAGVDAKLVHYYFGSKEDLFSHLLQEAFEQVGAPELLAWRERPEGSSFTQLFLLSLLSTLDQPGLGPVFVGLIRGLGSDEESRQLFLRFISTQIKGQMMPLLPGPDPELRVTLAGAQMLGLVMTRYVVQVPPVSTMSPTELAVLISPTLDRYLFGSLEDLSPSD</sequence>
<organism evidence="5">
    <name type="scientific">Scrofimicrobium appendicitidis</name>
    <dbReference type="NCBI Taxonomy" id="3079930"/>
    <lineage>
        <taxon>Bacteria</taxon>
        <taxon>Bacillati</taxon>
        <taxon>Actinomycetota</taxon>
        <taxon>Actinomycetes</taxon>
        <taxon>Actinomycetales</taxon>
        <taxon>Actinomycetaceae</taxon>
        <taxon>Scrofimicrobium</taxon>
    </lineage>
</organism>
<dbReference type="KEGG" id="sapp:SAC06_05305"/>
<dbReference type="GO" id="GO:0000976">
    <property type="term" value="F:transcription cis-regulatory region binding"/>
    <property type="evidence" value="ECO:0007669"/>
    <property type="project" value="TreeGrafter"/>
</dbReference>
<evidence type="ECO:0000256" key="1">
    <source>
        <dbReference type="ARBA" id="ARBA00023125"/>
    </source>
</evidence>
<dbReference type="PRINTS" id="PR00455">
    <property type="entry name" value="HTHTETR"/>
</dbReference>
<dbReference type="AlphaFoldDB" id="A0AAU7V3S3"/>
<feature type="domain" description="HTH tetR-type" evidence="4">
    <location>
        <begin position="21"/>
        <end position="81"/>
    </location>
</feature>
<dbReference type="Gene3D" id="1.10.357.10">
    <property type="entry name" value="Tetracycline Repressor, domain 2"/>
    <property type="match status" value="1"/>
</dbReference>
<accession>A0AAU7V3S3</accession>
<dbReference type="SUPFAM" id="SSF46689">
    <property type="entry name" value="Homeodomain-like"/>
    <property type="match status" value="1"/>
</dbReference>
<evidence type="ECO:0000259" key="4">
    <source>
        <dbReference type="PROSITE" id="PS50977"/>
    </source>
</evidence>
<feature type="region of interest" description="Disordered" evidence="3">
    <location>
        <begin position="1"/>
        <end position="23"/>
    </location>
</feature>
<dbReference type="InterPro" id="IPR009057">
    <property type="entry name" value="Homeodomain-like_sf"/>
</dbReference>
<dbReference type="Gene3D" id="1.10.10.60">
    <property type="entry name" value="Homeodomain-like"/>
    <property type="match status" value="1"/>
</dbReference>
<reference evidence="5" key="1">
    <citation type="submission" date="2023-11" db="EMBL/GenBank/DDBJ databases">
        <title>Scrofimicrobium hongkongense sp. nov., isolated from a patient with peritonitis.</title>
        <authorList>
            <person name="Lao H.Y."/>
            <person name="Wong A.Y.P."/>
            <person name="Ng T.L."/>
            <person name="Wong R.Y.L."/>
            <person name="Yau M.C.Y."/>
            <person name="Lam J.Y.W."/>
            <person name="Siu G.K.H."/>
        </authorList>
    </citation>
    <scope>NUCLEOTIDE SEQUENCE</scope>
    <source>
        <strain evidence="5">R131</strain>
    </source>
</reference>
<dbReference type="PANTHER" id="PTHR30055:SF235">
    <property type="entry name" value="TRANSCRIPTIONAL REGULATORY PROTEIN"/>
    <property type="match status" value="1"/>
</dbReference>
<keyword evidence="1 2" id="KW-0238">DNA-binding</keyword>
<gene>
    <name evidence="5" type="ORF">SAC06_05305</name>
</gene>
<evidence type="ECO:0000313" key="5">
    <source>
        <dbReference type="EMBL" id="XBW07074.1"/>
    </source>
</evidence>
<dbReference type="EMBL" id="CP138335">
    <property type="protein sequence ID" value="XBW07074.1"/>
    <property type="molecule type" value="Genomic_DNA"/>
</dbReference>
<dbReference type="GO" id="GO:0003700">
    <property type="term" value="F:DNA-binding transcription factor activity"/>
    <property type="evidence" value="ECO:0007669"/>
    <property type="project" value="TreeGrafter"/>
</dbReference>
<dbReference type="PROSITE" id="PS50977">
    <property type="entry name" value="HTH_TETR_2"/>
    <property type="match status" value="1"/>
</dbReference>
<dbReference type="PANTHER" id="PTHR30055">
    <property type="entry name" value="HTH-TYPE TRANSCRIPTIONAL REGULATOR RUTR"/>
    <property type="match status" value="1"/>
</dbReference>
<evidence type="ECO:0000256" key="3">
    <source>
        <dbReference type="SAM" id="MobiDB-lite"/>
    </source>
</evidence>
<dbReference type="InterPro" id="IPR001647">
    <property type="entry name" value="HTH_TetR"/>
</dbReference>
<dbReference type="InterPro" id="IPR050109">
    <property type="entry name" value="HTH-type_TetR-like_transc_reg"/>
</dbReference>
<dbReference type="InterPro" id="IPR041678">
    <property type="entry name" value="TetR_C_16"/>
</dbReference>
<proteinExistence type="predicted"/>
<feature type="DNA-binding region" description="H-T-H motif" evidence="2">
    <location>
        <begin position="44"/>
        <end position="63"/>
    </location>
</feature>
<name>A0AAU7V3S3_9ACTO</name>
<protein>
    <submittedName>
        <fullName evidence="5">TetR family transcriptional regulator</fullName>
    </submittedName>
</protein>